<sequence length="170" mass="19149">MHSNANRAIYKIYASEFGRCVDLLFNNILPLCLKSFPSRVDEERVETGEDNAERIEDEDEPIDSAVKHVVPGSQGVNSCQSGGEGGLLGSWEFLISTVLCCRGDRLFPLWNHLRPCGYILGRTLILILIPFYVYPCPGTCQEHKRSAMDLNLPFEAPPGHRRRTNPQSWT</sequence>
<evidence type="ECO:0000313" key="2">
    <source>
        <dbReference type="Proteomes" id="UP000772434"/>
    </source>
</evidence>
<proteinExistence type="predicted"/>
<protein>
    <submittedName>
        <fullName evidence="1">Uncharacterized protein</fullName>
    </submittedName>
</protein>
<organism evidence="1 2">
    <name type="scientific">Rhodocollybia butyracea</name>
    <dbReference type="NCBI Taxonomy" id="206335"/>
    <lineage>
        <taxon>Eukaryota</taxon>
        <taxon>Fungi</taxon>
        <taxon>Dikarya</taxon>
        <taxon>Basidiomycota</taxon>
        <taxon>Agaricomycotina</taxon>
        <taxon>Agaricomycetes</taxon>
        <taxon>Agaricomycetidae</taxon>
        <taxon>Agaricales</taxon>
        <taxon>Marasmiineae</taxon>
        <taxon>Omphalotaceae</taxon>
        <taxon>Rhodocollybia</taxon>
    </lineage>
</organism>
<evidence type="ECO:0000313" key="1">
    <source>
        <dbReference type="EMBL" id="KAF9078733.1"/>
    </source>
</evidence>
<keyword evidence="2" id="KW-1185">Reference proteome</keyword>
<gene>
    <name evidence="1" type="ORF">BDP27DRAFT_1310088</name>
</gene>
<accession>A0A9P5QC25</accession>
<name>A0A9P5QC25_9AGAR</name>
<dbReference type="Proteomes" id="UP000772434">
    <property type="component" value="Unassembled WGS sequence"/>
</dbReference>
<comment type="caution">
    <text evidence="1">The sequence shown here is derived from an EMBL/GenBank/DDBJ whole genome shotgun (WGS) entry which is preliminary data.</text>
</comment>
<dbReference type="AlphaFoldDB" id="A0A9P5QC25"/>
<reference evidence="1" key="1">
    <citation type="submission" date="2020-11" db="EMBL/GenBank/DDBJ databases">
        <authorList>
            <consortium name="DOE Joint Genome Institute"/>
            <person name="Ahrendt S."/>
            <person name="Riley R."/>
            <person name="Andreopoulos W."/>
            <person name="Labutti K."/>
            <person name="Pangilinan J."/>
            <person name="Ruiz-Duenas F.J."/>
            <person name="Barrasa J.M."/>
            <person name="Sanchez-Garcia M."/>
            <person name="Camarero S."/>
            <person name="Miyauchi S."/>
            <person name="Serrano A."/>
            <person name="Linde D."/>
            <person name="Babiker R."/>
            <person name="Drula E."/>
            <person name="Ayuso-Fernandez I."/>
            <person name="Pacheco R."/>
            <person name="Padilla G."/>
            <person name="Ferreira P."/>
            <person name="Barriuso J."/>
            <person name="Kellner H."/>
            <person name="Castanera R."/>
            <person name="Alfaro M."/>
            <person name="Ramirez L."/>
            <person name="Pisabarro A.G."/>
            <person name="Kuo A."/>
            <person name="Tritt A."/>
            <person name="Lipzen A."/>
            <person name="He G."/>
            <person name="Yan M."/>
            <person name="Ng V."/>
            <person name="Cullen D."/>
            <person name="Martin F."/>
            <person name="Rosso M.-N."/>
            <person name="Henrissat B."/>
            <person name="Hibbett D."/>
            <person name="Martinez A.T."/>
            <person name="Grigoriev I.V."/>
        </authorList>
    </citation>
    <scope>NUCLEOTIDE SEQUENCE</scope>
    <source>
        <strain evidence="1">AH 40177</strain>
    </source>
</reference>
<dbReference type="EMBL" id="JADNRY010000001">
    <property type="protein sequence ID" value="KAF9078733.1"/>
    <property type="molecule type" value="Genomic_DNA"/>
</dbReference>